<evidence type="ECO:0000313" key="7">
    <source>
        <dbReference type="EMBL" id="GEU93392.1"/>
    </source>
</evidence>
<dbReference type="GO" id="GO:0006508">
    <property type="term" value="P:proteolysis"/>
    <property type="evidence" value="ECO:0007669"/>
    <property type="project" value="UniProtKB-KW"/>
</dbReference>
<dbReference type="Pfam" id="PF13976">
    <property type="entry name" value="gag_pre-integrs"/>
    <property type="match status" value="1"/>
</dbReference>
<dbReference type="SUPFAM" id="SSF53098">
    <property type="entry name" value="Ribonuclease H-like"/>
    <property type="match status" value="2"/>
</dbReference>
<proteinExistence type="predicted"/>
<accession>A0A6L2P7Z7</accession>
<feature type="region of interest" description="Disordered" evidence="4">
    <location>
        <begin position="747"/>
        <end position="781"/>
    </location>
</feature>
<comment type="caution">
    <text evidence="7">The sequence shown here is derived from an EMBL/GenBank/DDBJ whole genome shotgun (WGS) entry which is preliminary data.</text>
</comment>
<dbReference type="EMBL" id="BKCJ010010842">
    <property type="protein sequence ID" value="GEU93392.1"/>
    <property type="molecule type" value="Genomic_DNA"/>
</dbReference>
<evidence type="ECO:0000256" key="3">
    <source>
        <dbReference type="ARBA" id="ARBA00022801"/>
    </source>
</evidence>
<dbReference type="InterPro" id="IPR036397">
    <property type="entry name" value="RNaseH_sf"/>
</dbReference>
<feature type="region of interest" description="Disordered" evidence="4">
    <location>
        <begin position="31"/>
        <end position="66"/>
    </location>
</feature>
<dbReference type="CDD" id="cd09272">
    <property type="entry name" value="RNase_HI_RT_Ty1"/>
    <property type="match status" value="1"/>
</dbReference>
<keyword evidence="5" id="KW-0732">Signal</keyword>
<feature type="signal peptide" evidence="5">
    <location>
        <begin position="1"/>
        <end position="21"/>
    </location>
</feature>
<dbReference type="Pfam" id="PF22936">
    <property type="entry name" value="Pol_BBD"/>
    <property type="match status" value="1"/>
</dbReference>
<evidence type="ECO:0000256" key="2">
    <source>
        <dbReference type="ARBA" id="ARBA00022723"/>
    </source>
</evidence>
<dbReference type="GO" id="GO:0008233">
    <property type="term" value="F:peptidase activity"/>
    <property type="evidence" value="ECO:0007669"/>
    <property type="project" value="UniProtKB-KW"/>
</dbReference>
<sequence>MWLLLPTAVLTKSKLVFLTAARPVTTAVLQPHVTRPRSAKTVVTKPHSPPRRNNNHGPSPKPSNFLPKVTTVKAPKFNPVKGGNPQHVLKGKGVIYSGCSRHMTRNMSYLSDFEEINGRYVTFGKNPKGGKITGKGKTKTGKLDFDDVYFVKEVKSNLFSVSQMCNKKNSVLFTDTKCIVLSPEFKLPDENQVLLRVLRENNMYNVDLKNIVPSRDLTCFFAKATLDESNIWHRRLGHINFKTMNTLVKGNLVRGLPSKVFEKNHTCVACKKGKQHKASCKIKRVSSVSQPLQRSDNGTKFKNHDLNQFRGMKGIKREFSVPRTPQQNEIAERKNKTIIEAARTMLAHSLLPILFWAEAVNTACYVQNRQLPQRSNEDVKLETAKLIKNNRIFFNDNVFPHEEASMEYKEYLEKSPDAITTVLPIKELEYSLSMRYEHLSTISETESDEVTESSAKNLLPIPSEYEVTSDDESECEVPIKDESSSVFTTFSNPLFNDNDDFTSSNDESLSNEDVPIEEFKVYSDSLFDDEEINSNKIDLRYFNAESDLIESLSNRDTLFDSSPKFDYLDEFSGELMLTSIIDEDIDIFTGTDDLMPLGVESDDYDSERDIQFFKELLSNDTPPIPKNESSNFDHHDDPSFPRPPPEPPDVKILFESDSGVLTTNVVKGISEHDVLMPNNFPTLPTFDLLYPVYDTLLSFSSENEDKVFKPEKAGEETVQQYVLFPLWSSGSKDHQNTDSDAAFEVKEPEFEGKKPESEVHVSPSNSEKTKKHDDKTKREAKGKIPVVGQISTNITNTFSAAGPSNAVVSLTLGESSYVDPSQYPDDLDMPALEDITYSDDEQDVGAEADFSNLETTVTVSPILTTRVHKDHPVTQIIGDLSLATQTRSMTRVVKDQGTKWVFRNKKDERGILVKNKARLVAQGHTQEESIDYEKVFAPVARIEAIRLFLAYASFMGFMVYQMDVKSAFLYGTIEEEVYVCQPPGFKDSDYLDEVYKVVKALYGLHQSPRACDYADASLDRKSTTGGCQFLECRLISWQCKKQTVVATSSTEAEYVAAASCCAQVLWIQNQLLNYGHVVPTTVLTRSKLVPLTAARPVTTVVPHNKVTRPRPAKTVVIKPYSPPKRTINNRPSPQASNFHQRVTTAKASQCNPQHALKDKGVIDSACSRNMTGNMIKREFSVARTPQQNGIAERKNMTLIEAARTMLADLLLPIPFWAEAVNTACYVQNRVLVTKSHNKTPYELLLGRTPSIGFLRPFSCPVTILNTLDPLGKFDRKADNGFLVGYSEHDFEVQKPESAVYVSPSSSDNIKKHDAKTKGEAKGKSHVELSTGFRNLSEEFEDFFDNSINEVTASSTPVLAVRQHSTNNTNTFSVAGPSNAVDSPTLGKSSYVDPSQYPDDPNMPALEDTTYSDDEEDVGAEAEFSNLETTITVSPIATTRFHKDHHVTQIIRDLSSATQTRSMTRMVKEQGGLTQINNEEFHTCMFTCFLSQEEPKRVHQALKYLSWIEAMQDELLQFKMQKDELLQFKMQKVWVLVDLPKSKRAIGSKWKEGIDYDKVFAPFARIEAIRLFLAYASFMGFMVYLMDVKSAFLYGTIEEEVYVCQPSGFEDPDYPDKVYVDDIIFGSTNKDLCKAFEKLMKDKFQMSSIDGKLASTPIDTEKPLLNDPDGKDVDVHTYRLMIGSLMCLTSSRPDIMFATVVATSSTEAEYVAAASCCAQVIQSSMKSLERTLHVTNVSSACFITTPQMVLNSTCLTYIKN</sequence>
<dbReference type="PROSITE" id="PS50994">
    <property type="entry name" value="INTEGRASE"/>
    <property type="match status" value="2"/>
</dbReference>
<dbReference type="Pfam" id="PF07727">
    <property type="entry name" value="RVT_2"/>
    <property type="match status" value="2"/>
</dbReference>
<feature type="region of interest" description="Disordered" evidence="4">
    <location>
        <begin position="618"/>
        <end position="647"/>
    </location>
</feature>
<dbReference type="InterPro" id="IPR012337">
    <property type="entry name" value="RNaseH-like_sf"/>
</dbReference>
<evidence type="ECO:0000259" key="6">
    <source>
        <dbReference type="PROSITE" id="PS50994"/>
    </source>
</evidence>
<dbReference type="GO" id="GO:0003676">
    <property type="term" value="F:nucleic acid binding"/>
    <property type="evidence" value="ECO:0007669"/>
    <property type="project" value="InterPro"/>
</dbReference>
<dbReference type="InterPro" id="IPR039537">
    <property type="entry name" value="Retrotran_Ty1/copia-like"/>
</dbReference>
<gene>
    <name evidence="7" type="ORF">Tci_065370</name>
</gene>
<dbReference type="InterPro" id="IPR054722">
    <property type="entry name" value="PolX-like_BBD"/>
</dbReference>
<dbReference type="Gene3D" id="3.30.420.10">
    <property type="entry name" value="Ribonuclease H-like superfamily/Ribonuclease H"/>
    <property type="match status" value="2"/>
</dbReference>
<name>A0A6L2P7Z7_TANCI</name>
<evidence type="ECO:0000256" key="5">
    <source>
        <dbReference type="SAM" id="SignalP"/>
    </source>
</evidence>
<dbReference type="InterPro" id="IPR001584">
    <property type="entry name" value="Integrase_cat-core"/>
</dbReference>
<dbReference type="GO" id="GO:0015074">
    <property type="term" value="P:DNA integration"/>
    <property type="evidence" value="ECO:0007669"/>
    <property type="project" value="InterPro"/>
</dbReference>
<dbReference type="PANTHER" id="PTHR42648:SF32">
    <property type="entry name" value="RIBONUCLEASE H-LIKE DOMAIN, GAG-PRE-INTEGRASE DOMAIN PROTEIN-RELATED"/>
    <property type="match status" value="1"/>
</dbReference>
<dbReference type="GO" id="GO:0046872">
    <property type="term" value="F:metal ion binding"/>
    <property type="evidence" value="ECO:0007669"/>
    <property type="project" value="UniProtKB-KW"/>
</dbReference>
<keyword evidence="1" id="KW-0645">Protease</keyword>
<feature type="domain" description="Integrase catalytic" evidence="6">
    <location>
        <begin position="295"/>
        <end position="388"/>
    </location>
</feature>
<feature type="compositionally biased region" description="Basic and acidic residues" evidence="4">
    <location>
        <begin position="747"/>
        <end position="759"/>
    </location>
</feature>
<dbReference type="PANTHER" id="PTHR42648">
    <property type="entry name" value="TRANSPOSASE, PUTATIVE-RELATED"/>
    <property type="match status" value="1"/>
</dbReference>
<dbReference type="InterPro" id="IPR013103">
    <property type="entry name" value="RVT_2"/>
</dbReference>
<keyword evidence="3" id="KW-0378">Hydrolase</keyword>
<dbReference type="InterPro" id="IPR025724">
    <property type="entry name" value="GAG-pre-integrase_dom"/>
</dbReference>
<reference evidence="7" key="1">
    <citation type="journal article" date="2019" name="Sci. Rep.">
        <title>Draft genome of Tanacetum cinerariifolium, the natural source of mosquito coil.</title>
        <authorList>
            <person name="Yamashiro T."/>
            <person name="Shiraishi A."/>
            <person name="Satake H."/>
            <person name="Nakayama K."/>
        </authorList>
    </citation>
    <scope>NUCLEOTIDE SEQUENCE</scope>
</reference>
<evidence type="ECO:0000256" key="4">
    <source>
        <dbReference type="SAM" id="MobiDB-lite"/>
    </source>
</evidence>
<organism evidence="7">
    <name type="scientific">Tanacetum cinerariifolium</name>
    <name type="common">Dalmatian daisy</name>
    <name type="synonym">Chrysanthemum cinerariifolium</name>
    <dbReference type="NCBI Taxonomy" id="118510"/>
    <lineage>
        <taxon>Eukaryota</taxon>
        <taxon>Viridiplantae</taxon>
        <taxon>Streptophyta</taxon>
        <taxon>Embryophyta</taxon>
        <taxon>Tracheophyta</taxon>
        <taxon>Spermatophyta</taxon>
        <taxon>Magnoliopsida</taxon>
        <taxon>eudicotyledons</taxon>
        <taxon>Gunneridae</taxon>
        <taxon>Pentapetalae</taxon>
        <taxon>asterids</taxon>
        <taxon>campanulids</taxon>
        <taxon>Asterales</taxon>
        <taxon>Asteraceae</taxon>
        <taxon>Asteroideae</taxon>
        <taxon>Anthemideae</taxon>
        <taxon>Anthemidinae</taxon>
        <taxon>Tanacetum</taxon>
    </lineage>
</organism>
<feature type="compositionally biased region" description="Basic and acidic residues" evidence="4">
    <location>
        <begin position="767"/>
        <end position="781"/>
    </location>
</feature>
<feature type="chain" id="PRO_5026920236" description="Integrase catalytic domain-containing protein" evidence="5">
    <location>
        <begin position="22"/>
        <end position="1759"/>
    </location>
</feature>
<evidence type="ECO:0000256" key="1">
    <source>
        <dbReference type="ARBA" id="ARBA00022670"/>
    </source>
</evidence>
<feature type="compositionally biased region" description="Basic and acidic residues" evidence="4">
    <location>
        <begin position="1308"/>
        <end position="1322"/>
    </location>
</feature>
<keyword evidence="2" id="KW-0479">Metal-binding</keyword>
<feature type="domain" description="Integrase catalytic" evidence="6">
    <location>
        <begin position="1086"/>
        <end position="1248"/>
    </location>
</feature>
<protein>
    <recommendedName>
        <fullName evidence="6">Integrase catalytic domain-containing protein</fullName>
    </recommendedName>
</protein>
<feature type="region of interest" description="Disordered" evidence="4">
    <location>
        <begin position="1301"/>
        <end position="1322"/>
    </location>
</feature>